<dbReference type="Gene3D" id="3.20.20.70">
    <property type="entry name" value="Aldolase class I"/>
    <property type="match status" value="1"/>
</dbReference>
<dbReference type="NCBIfam" id="TIGR01182">
    <property type="entry name" value="eda"/>
    <property type="match status" value="1"/>
</dbReference>
<dbReference type="InterPro" id="IPR000887">
    <property type="entry name" value="Aldlse_KDPG_KHG"/>
</dbReference>
<proteinExistence type="inferred from homology"/>
<comment type="subunit">
    <text evidence="3">Homotrimer.</text>
</comment>
<comment type="similarity">
    <text evidence="2">Belongs to the KHG/KDPG aldolase family.</text>
</comment>
<name>A0A559JWW7_9BACL</name>
<accession>A0A559JWW7</accession>
<gene>
    <name evidence="6" type="ORF">FPZ45_02015</name>
</gene>
<reference evidence="6 7" key="1">
    <citation type="submission" date="2019-07" db="EMBL/GenBank/DDBJ databases">
        <authorList>
            <person name="Kim J."/>
        </authorList>
    </citation>
    <scope>NUCLEOTIDE SEQUENCE [LARGE SCALE GENOMIC DNA]</scope>
    <source>
        <strain evidence="6 7">G13</strain>
    </source>
</reference>
<dbReference type="Pfam" id="PF01081">
    <property type="entry name" value="Aldolase"/>
    <property type="match status" value="1"/>
</dbReference>
<dbReference type="AlphaFoldDB" id="A0A559JWW7"/>
<dbReference type="SUPFAM" id="SSF51569">
    <property type="entry name" value="Aldolase"/>
    <property type="match status" value="1"/>
</dbReference>
<keyword evidence="4" id="KW-0456">Lyase</keyword>
<dbReference type="RefSeq" id="WP_144697850.1">
    <property type="nucleotide sequence ID" value="NZ_VNJJ01000001.1"/>
</dbReference>
<dbReference type="GO" id="GO:0016829">
    <property type="term" value="F:lyase activity"/>
    <property type="evidence" value="ECO:0007669"/>
    <property type="project" value="UniProtKB-KW"/>
</dbReference>
<dbReference type="PANTHER" id="PTHR30246:SF1">
    <property type="entry name" value="2-DEHYDRO-3-DEOXY-6-PHOSPHOGALACTONATE ALDOLASE-RELATED"/>
    <property type="match status" value="1"/>
</dbReference>
<dbReference type="Proteomes" id="UP000316330">
    <property type="component" value="Unassembled WGS sequence"/>
</dbReference>
<organism evidence="6 7">
    <name type="scientific">Cohnella terricola</name>
    <dbReference type="NCBI Taxonomy" id="1289167"/>
    <lineage>
        <taxon>Bacteria</taxon>
        <taxon>Bacillati</taxon>
        <taxon>Bacillota</taxon>
        <taxon>Bacilli</taxon>
        <taxon>Bacillales</taxon>
        <taxon>Paenibacillaceae</taxon>
        <taxon>Cohnella</taxon>
    </lineage>
</organism>
<evidence type="ECO:0000256" key="5">
    <source>
        <dbReference type="ARBA" id="ARBA00023277"/>
    </source>
</evidence>
<protein>
    <submittedName>
        <fullName evidence="6">Bifunctional 4-hydroxy-2-oxoglutarate aldolase/2-dehydro-3-deoxy-phosphogluconate aldolase</fullName>
    </submittedName>
</protein>
<dbReference type="OrthoDB" id="9802667at2"/>
<dbReference type="InterPro" id="IPR013785">
    <property type="entry name" value="Aldolase_TIM"/>
</dbReference>
<dbReference type="CDD" id="cd00452">
    <property type="entry name" value="KDPG_aldolase"/>
    <property type="match status" value="1"/>
</dbReference>
<sequence length="214" mass="22560">MASTLMQALSREKIIAIARGYTSEQLLAAAKSLADGGISFLEVTLNTDGALGMISWLRETYGDRMHIGAGTVLDIGQAKEAIAAGAQYLISPNLDEDVVYHGVEQGLEVWPGTMTPTEIVRAYKAGASAVKLFPMGALGINYLKEIRAPLGTIPMIATGGVNLDNIDAVLEAGAFAVGMGGNLLDKRLIAEGKFDELRVHAQAFANKAQGARTI</sequence>
<evidence type="ECO:0000256" key="2">
    <source>
        <dbReference type="ARBA" id="ARBA00006906"/>
    </source>
</evidence>
<dbReference type="EMBL" id="VNJJ01000001">
    <property type="protein sequence ID" value="TVY04383.1"/>
    <property type="molecule type" value="Genomic_DNA"/>
</dbReference>
<dbReference type="PANTHER" id="PTHR30246">
    <property type="entry name" value="2-KETO-3-DEOXY-6-PHOSPHOGLUCONATE ALDOLASE"/>
    <property type="match status" value="1"/>
</dbReference>
<evidence type="ECO:0000256" key="1">
    <source>
        <dbReference type="ARBA" id="ARBA00004761"/>
    </source>
</evidence>
<evidence type="ECO:0000256" key="3">
    <source>
        <dbReference type="ARBA" id="ARBA00011233"/>
    </source>
</evidence>
<evidence type="ECO:0000313" key="7">
    <source>
        <dbReference type="Proteomes" id="UP000316330"/>
    </source>
</evidence>
<evidence type="ECO:0000256" key="4">
    <source>
        <dbReference type="ARBA" id="ARBA00023239"/>
    </source>
</evidence>
<keyword evidence="5" id="KW-0119">Carbohydrate metabolism</keyword>
<comment type="caution">
    <text evidence="6">The sequence shown here is derived from an EMBL/GenBank/DDBJ whole genome shotgun (WGS) entry which is preliminary data.</text>
</comment>
<comment type="pathway">
    <text evidence="1">Carbohydrate acid metabolism.</text>
</comment>
<evidence type="ECO:0000313" key="6">
    <source>
        <dbReference type="EMBL" id="TVY04383.1"/>
    </source>
</evidence>
<keyword evidence="7" id="KW-1185">Reference proteome</keyword>